<evidence type="ECO:0000313" key="1">
    <source>
        <dbReference type="EMBL" id="CAF0822309.1"/>
    </source>
</evidence>
<comment type="caution">
    <text evidence="1">The sequence shown here is derived from an EMBL/GenBank/DDBJ whole genome shotgun (WGS) entry which is preliminary data.</text>
</comment>
<protein>
    <submittedName>
        <fullName evidence="1">Uncharacterized protein</fullName>
    </submittedName>
</protein>
<dbReference type="AlphaFoldDB" id="A0A813U1C5"/>
<accession>A0A813U1C5</accession>
<sequence length="170" mass="19200">MFCCFPPLRRPSITTQNDEKKPLIKSNTTTINYRTIFAIPYAHVIRDDEIQIESSNVMDTNGNDAYLLFNATISDQTYETACVSFDDNDVATPVVFTTTTANPHFLFERLFQVDHVTAINPSSTIRMHQINSAKTKFSNTIPMAQPFDEFAISSTIPNNPHDTITKTDKN</sequence>
<evidence type="ECO:0000313" key="2">
    <source>
        <dbReference type="Proteomes" id="UP000663832"/>
    </source>
</evidence>
<dbReference type="Proteomes" id="UP000663832">
    <property type="component" value="Unassembled WGS sequence"/>
</dbReference>
<dbReference type="EMBL" id="CAJNOM010000021">
    <property type="protein sequence ID" value="CAF0822309.1"/>
    <property type="molecule type" value="Genomic_DNA"/>
</dbReference>
<proteinExistence type="predicted"/>
<dbReference type="OrthoDB" id="9990082at2759"/>
<organism evidence="1 2">
    <name type="scientific">Adineta steineri</name>
    <dbReference type="NCBI Taxonomy" id="433720"/>
    <lineage>
        <taxon>Eukaryota</taxon>
        <taxon>Metazoa</taxon>
        <taxon>Spiralia</taxon>
        <taxon>Gnathifera</taxon>
        <taxon>Rotifera</taxon>
        <taxon>Eurotatoria</taxon>
        <taxon>Bdelloidea</taxon>
        <taxon>Adinetida</taxon>
        <taxon>Adinetidae</taxon>
        <taxon>Adineta</taxon>
    </lineage>
</organism>
<gene>
    <name evidence="1" type="ORF">QVE165_LOCUS5329</name>
</gene>
<name>A0A813U1C5_9BILA</name>
<reference evidence="1" key="1">
    <citation type="submission" date="2021-02" db="EMBL/GenBank/DDBJ databases">
        <authorList>
            <person name="Nowell W R."/>
        </authorList>
    </citation>
    <scope>NUCLEOTIDE SEQUENCE</scope>
</reference>
<keyword evidence="2" id="KW-1185">Reference proteome</keyword>